<sequence length="190" mass="22239">MQASAGSTSNQSNIINVKNYRLGAEYYGGKWVKHLYIFNTDTDFCYNYTFQPNKKNYFVCFKCKKINKKRTVSATIASNENGEKYVQLNENEHVCERQKFELKTIIYEPDFKLDTVKVRGKEIQHLFVSDSNDKTLYYIYTLISGAKSYRCNNCQNIHNIHVRAYLLIDENGKQCCVLNAQKHKCRPQKL</sequence>
<dbReference type="Proteomes" id="UP000887578">
    <property type="component" value="Unplaced"/>
</dbReference>
<evidence type="ECO:0000313" key="1">
    <source>
        <dbReference type="Proteomes" id="UP000887578"/>
    </source>
</evidence>
<accession>A0A914P9E0</accession>
<organism evidence="1 2">
    <name type="scientific">Panagrolaimus davidi</name>
    <dbReference type="NCBI Taxonomy" id="227884"/>
    <lineage>
        <taxon>Eukaryota</taxon>
        <taxon>Metazoa</taxon>
        <taxon>Ecdysozoa</taxon>
        <taxon>Nematoda</taxon>
        <taxon>Chromadorea</taxon>
        <taxon>Rhabditida</taxon>
        <taxon>Tylenchina</taxon>
        <taxon>Panagrolaimomorpha</taxon>
        <taxon>Panagrolaimoidea</taxon>
        <taxon>Panagrolaimidae</taxon>
        <taxon>Panagrolaimus</taxon>
    </lineage>
</organism>
<proteinExistence type="predicted"/>
<reference evidence="2" key="1">
    <citation type="submission" date="2022-11" db="UniProtKB">
        <authorList>
            <consortium name="WormBaseParasite"/>
        </authorList>
    </citation>
    <scope>IDENTIFICATION</scope>
</reference>
<evidence type="ECO:0000313" key="2">
    <source>
        <dbReference type="WBParaSite" id="PDA_v2.g14669.t1"/>
    </source>
</evidence>
<keyword evidence="1" id="KW-1185">Reference proteome</keyword>
<dbReference type="WBParaSite" id="PDA_v2.g14669.t1">
    <property type="protein sequence ID" value="PDA_v2.g14669.t1"/>
    <property type="gene ID" value="PDA_v2.g14669"/>
</dbReference>
<protein>
    <submittedName>
        <fullName evidence="2">Uncharacterized protein</fullName>
    </submittedName>
</protein>
<dbReference type="AlphaFoldDB" id="A0A914P9E0"/>
<name>A0A914P9E0_9BILA</name>